<protein>
    <submittedName>
        <fullName evidence="5">SPBc2 prophage-derived glycosyltransferase SunS</fullName>
        <ecNumber evidence="5">2.4.1.-</ecNumber>
    </submittedName>
</protein>
<dbReference type="KEGG" id="aagg:ETAA8_42200"/>
<dbReference type="Gene3D" id="1.25.40.10">
    <property type="entry name" value="Tetratricopeptide repeat domain"/>
    <property type="match status" value="1"/>
</dbReference>
<keyword evidence="6" id="KW-1185">Reference proteome</keyword>
<evidence type="ECO:0000313" key="6">
    <source>
        <dbReference type="Proteomes" id="UP000315017"/>
    </source>
</evidence>
<feature type="compositionally biased region" description="Basic and acidic residues" evidence="3">
    <location>
        <begin position="398"/>
        <end position="408"/>
    </location>
</feature>
<dbReference type="PROSITE" id="PS50005">
    <property type="entry name" value="TPR"/>
    <property type="match status" value="1"/>
</dbReference>
<dbReference type="SMART" id="SM00028">
    <property type="entry name" value="TPR"/>
    <property type="match status" value="3"/>
</dbReference>
<dbReference type="InterPro" id="IPR029044">
    <property type="entry name" value="Nucleotide-diphossugar_trans"/>
</dbReference>
<dbReference type="Proteomes" id="UP000315017">
    <property type="component" value="Chromosome"/>
</dbReference>
<proteinExistence type="inferred from homology"/>
<dbReference type="SUPFAM" id="SSF53448">
    <property type="entry name" value="Nucleotide-diphospho-sugar transferases"/>
    <property type="match status" value="1"/>
</dbReference>
<dbReference type="EC" id="2.4.1.-" evidence="5"/>
<evidence type="ECO:0000256" key="3">
    <source>
        <dbReference type="SAM" id="MobiDB-lite"/>
    </source>
</evidence>
<dbReference type="InterPro" id="IPR019734">
    <property type="entry name" value="TPR_rpt"/>
</dbReference>
<name>A0A517YFV0_9BACT</name>
<evidence type="ECO:0000256" key="2">
    <source>
        <dbReference type="PROSITE-ProRule" id="PRU00339"/>
    </source>
</evidence>
<organism evidence="5 6">
    <name type="scientific">Anatilimnocola aggregata</name>
    <dbReference type="NCBI Taxonomy" id="2528021"/>
    <lineage>
        <taxon>Bacteria</taxon>
        <taxon>Pseudomonadati</taxon>
        <taxon>Planctomycetota</taxon>
        <taxon>Planctomycetia</taxon>
        <taxon>Pirellulales</taxon>
        <taxon>Pirellulaceae</taxon>
        <taxon>Anatilimnocola</taxon>
    </lineage>
</organism>
<accession>A0A517YFV0</accession>
<dbReference type="SUPFAM" id="SSF48452">
    <property type="entry name" value="TPR-like"/>
    <property type="match status" value="1"/>
</dbReference>
<dbReference type="Gene3D" id="3.90.550.10">
    <property type="entry name" value="Spore Coat Polysaccharide Biosynthesis Protein SpsA, Chain A"/>
    <property type="match status" value="1"/>
</dbReference>
<feature type="domain" description="Glycosyltransferase 2-like" evidence="4">
    <location>
        <begin position="22"/>
        <end position="118"/>
    </location>
</feature>
<evidence type="ECO:0000256" key="1">
    <source>
        <dbReference type="ARBA" id="ARBA00038494"/>
    </source>
</evidence>
<dbReference type="PANTHER" id="PTHR43630:SF2">
    <property type="entry name" value="GLYCOSYLTRANSFERASE"/>
    <property type="match status" value="1"/>
</dbReference>
<reference evidence="5 6" key="1">
    <citation type="submission" date="2019-02" db="EMBL/GenBank/DDBJ databases">
        <title>Deep-cultivation of Planctomycetes and their phenomic and genomic characterization uncovers novel biology.</title>
        <authorList>
            <person name="Wiegand S."/>
            <person name="Jogler M."/>
            <person name="Boedeker C."/>
            <person name="Pinto D."/>
            <person name="Vollmers J."/>
            <person name="Rivas-Marin E."/>
            <person name="Kohn T."/>
            <person name="Peeters S.H."/>
            <person name="Heuer A."/>
            <person name="Rast P."/>
            <person name="Oberbeckmann S."/>
            <person name="Bunk B."/>
            <person name="Jeske O."/>
            <person name="Meyerdierks A."/>
            <person name="Storesund J.E."/>
            <person name="Kallscheuer N."/>
            <person name="Luecker S."/>
            <person name="Lage O.M."/>
            <person name="Pohl T."/>
            <person name="Merkel B.J."/>
            <person name="Hornburger P."/>
            <person name="Mueller R.-W."/>
            <person name="Bruemmer F."/>
            <person name="Labrenz M."/>
            <person name="Spormann A.M."/>
            <person name="Op den Camp H."/>
            <person name="Overmann J."/>
            <person name="Amann R."/>
            <person name="Jetten M.S.M."/>
            <person name="Mascher T."/>
            <person name="Medema M.H."/>
            <person name="Devos D.P."/>
            <person name="Kaster A.-K."/>
            <person name="Ovreas L."/>
            <person name="Rohde M."/>
            <person name="Galperin M.Y."/>
            <person name="Jogler C."/>
        </authorList>
    </citation>
    <scope>NUCLEOTIDE SEQUENCE [LARGE SCALE GENOMIC DNA]</scope>
    <source>
        <strain evidence="5 6">ETA_A8</strain>
    </source>
</reference>
<dbReference type="GO" id="GO:0016757">
    <property type="term" value="F:glycosyltransferase activity"/>
    <property type="evidence" value="ECO:0007669"/>
    <property type="project" value="UniProtKB-KW"/>
</dbReference>
<dbReference type="PANTHER" id="PTHR43630">
    <property type="entry name" value="POLY-BETA-1,6-N-ACETYL-D-GLUCOSAMINE SYNTHASE"/>
    <property type="match status" value="1"/>
</dbReference>
<keyword evidence="2" id="KW-0802">TPR repeat</keyword>
<evidence type="ECO:0000259" key="4">
    <source>
        <dbReference type="Pfam" id="PF00535"/>
    </source>
</evidence>
<dbReference type="Pfam" id="PF00535">
    <property type="entry name" value="Glycos_transf_2"/>
    <property type="match status" value="1"/>
</dbReference>
<dbReference type="InterPro" id="IPR011990">
    <property type="entry name" value="TPR-like_helical_dom_sf"/>
</dbReference>
<evidence type="ECO:0000313" key="5">
    <source>
        <dbReference type="EMBL" id="QDU29113.1"/>
    </source>
</evidence>
<dbReference type="EMBL" id="CP036274">
    <property type="protein sequence ID" value="QDU29113.1"/>
    <property type="molecule type" value="Genomic_DNA"/>
</dbReference>
<feature type="region of interest" description="Disordered" evidence="3">
    <location>
        <begin position="393"/>
        <end position="432"/>
    </location>
</feature>
<gene>
    <name evidence="5" type="primary">sunS_2</name>
    <name evidence="5" type="ORF">ETAA8_42200</name>
</gene>
<dbReference type="OrthoDB" id="2592041at2"/>
<feature type="repeat" description="TPR" evidence="2">
    <location>
        <begin position="218"/>
        <end position="251"/>
    </location>
</feature>
<sequence>MRLSFSLPGKALTMKSTNPPISIAIIARNAAPLIHETLQSARRFAAEIVVLDTGSTDTTAEAAALGGAQVVRHLWDDNFAAARNALLPHLRAQWILWLDAGETITAEDAQLLQQFVSQYADDTRGYYLRIATPPGPGQIGGEQIARLRLHPNRPGLIFHGRVRESLQRSLNAFNLEAEHLPLTIQRGTREHDPAVKTARAQRNIRLADLQIAQRGPTADLFNCLGESMQALGDSARAAQHYQRAQELAPANSTEMLEAYYGLLTCLNSPESAAEQMQLCLAALEQFPLDAQLLCALGGYLQGTQRFELAIRSFTLAAEHGQVNTQLWHLPDIREIATSCQAQLLLQNGQLEGALLALDQALTRYPHSQRLIVQRQKLLGTQQVSIAEPETLRAVTEQNKSERTRRDESVPSAIPAPRLQNSPLTSKSRASQR</sequence>
<keyword evidence="5" id="KW-0328">Glycosyltransferase</keyword>
<dbReference type="InterPro" id="IPR001173">
    <property type="entry name" value="Glyco_trans_2-like"/>
</dbReference>
<dbReference type="AlphaFoldDB" id="A0A517YFV0"/>
<feature type="compositionally biased region" description="Polar residues" evidence="3">
    <location>
        <begin position="418"/>
        <end position="432"/>
    </location>
</feature>
<comment type="similarity">
    <text evidence="1">Belongs to the glycosyltransferase 2 family. WaaE/KdtX subfamily.</text>
</comment>
<keyword evidence="5" id="KW-0808">Transferase</keyword>